<gene>
    <name evidence="5" type="ORF">COCNU_08G003540</name>
</gene>
<evidence type="ECO:0000313" key="5">
    <source>
        <dbReference type="EMBL" id="KAG1358908.1"/>
    </source>
</evidence>
<reference evidence="5" key="1">
    <citation type="journal article" date="2017" name="Gigascience">
        <title>The genome draft of coconut (Cocos nucifera).</title>
        <authorList>
            <person name="Xiao Y."/>
            <person name="Xu P."/>
            <person name="Fan H."/>
            <person name="Baudouin L."/>
            <person name="Xia W."/>
            <person name="Bocs S."/>
            <person name="Xu J."/>
            <person name="Li Q."/>
            <person name="Guo A."/>
            <person name="Zhou L."/>
            <person name="Li J."/>
            <person name="Wu Y."/>
            <person name="Ma Z."/>
            <person name="Armero A."/>
            <person name="Issali A.E."/>
            <person name="Liu N."/>
            <person name="Peng M."/>
            <person name="Yang Y."/>
        </authorList>
    </citation>
    <scope>NUCLEOTIDE SEQUENCE</scope>
    <source>
        <tissue evidence="5">Spear leaf of Hainan Tall coconut</tissue>
    </source>
</reference>
<keyword evidence="2" id="KW-0341">Growth regulation</keyword>
<feature type="coiled-coil region" evidence="3">
    <location>
        <begin position="226"/>
        <end position="270"/>
    </location>
</feature>
<organism evidence="5 6">
    <name type="scientific">Cocos nucifera</name>
    <name type="common">Coconut palm</name>
    <dbReference type="NCBI Taxonomy" id="13894"/>
    <lineage>
        <taxon>Eukaryota</taxon>
        <taxon>Viridiplantae</taxon>
        <taxon>Streptophyta</taxon>
        <taxon>Embryophyta</taxon>
        <taxon>Tracheophyta</taxon>
        <taxon>Spermatophyta</taxon>
        <taxon>Magnoliopsida</taxon>
        <taxon>Liliopsida</taxon>
        <taxon>Arecaceae</taxon>
        <taxon>Arecoideae</taxon>
        <taxon>Cocoseae</taxon>
        <taxon>Attaleinae</taxon>
        <taxon>Cocos</taxon>
    </lineage>
</organism>
<evidence type="ECO:0000313" key="6">
    <source>
        <dbReference type="Proteomes" id="UP000797356"/>
    </source>
</evidence>
<evidence type="ECO:0000256" key="4">
    <source>
        <dbReference type="SAM" id="MobiDB-lite"/>
    </source>
</evidence>
<name>A0A8K0IH33_COCNU</name>
<feature type="compositionally biased region" description="Polar residues" evidence="4">
    <location>
        <begin position="22"/>
        <end position="48"/>
    </location>
</feature>
<evidence type="ECO:0000256" key="2">
    <source>
        <dbReference type="ARBA" id="ARBA00022604"/>
    </source>
</evidence>
<keyword evidence="3" id="KW-0175">Coiled coil</keyword>
<proteinExistence type="predicted"/>
<dbReference type="OrthoDB" id="1572276at2759"/>
<evidence type="ECO:0000256" key="1">
    <source>
        <dbReference type="ARBA" id="ARBA00022448"/>
    </source>
</evidence>
<dbReference type="AlphaFoldDB" id="A0A8K0IH33"/>
<feature type="region of interest" description="Disordered" evidence="4">
    <location>
        <begin position="1"/>
        <end position="86"/>
    </location>
</feature>
<feature type="region of interest" description="Disordered" evidence="4">
    <location>
        <begin position="103"/>
        <end position="130"/>
    </location>
</feature>
<accession>A0A8K0IH33</accession>
<feature type="compositionally biased region" description="Acidic residues" evidence="4">
    <location>
        <begin position="111"/>
        <end position="121"/>
    </location>
</feature>
<dbReference type="Pfam" id="PF05266">
    <property type="entry name" value="DUF724"/>
    <property type="match status" value="1"/>
</dbReference>
<keyword evidence="1" id="KW-0813">Transport</keyword>
<reference evidence="5" key="2">
    <citation type="submission" date="2019-07" db="EMBL/GenBank/DDBJ databases">
        <authorList>
            <person name="Yang Y."/>
            <person name="Bocs S."/>
            <person name="Baudouin L."/>
        </authorList>
    </citation>
    <scope>NUCLEOTIDE SEQUENCE</scope>
    <source>
        <tissue evidence="5">Spear leaf of Hainan Tall coconut</tissue>
    </source>
</reference>
<dbReference type="InterPro" id="IPR007930">
    <property type="entry name" value="DUF724"/>
</dbReference>
<feature type="compositionally biased region" description="Acidic residues" evidence="4">
    <location>
        <begin position="68"/>
        <end position="82"/>
    </location>
</feature>
<keyword evidence="6" id="KW-1185">Reference proteome</keyword>
<comment type="caution">
    <text evidence="5">The sequence shown here is derived from an EMBL/GenBank/DDBJ whole genome shotgun (WGS) entry which is preliminary data.</text>
</comment>
<dbReference type="Proteomes" id="UP000797356">
    <property type="component" value="Chromosome 8"/>
</dbReference>
<dbReference type="EMBL" id="CM017879">
    <property type="protein sequence ID" value="KAG1358908.1"/>
    <property type="molecule type" value="Genomic_DNA"/>
</dbReference>
<protein>
    <submittedName>
        <fullName evidence="5">Stress response protein NST1-like</fullName>
    </submittedName>
</protein>
<feature type="coiled-coil region" evidence="3">
    <location>
        <begin position="295"/>
        <end position="322"/>
    </location>
</feature>
<sequence>MARIKVVPRKSSSWALTPRPHTPSSAITIHNASSIPQELPTRPTSTTKNDVERKNKGKKYALQRPTKEDEEETETEEEEEDDPHAKLIDELKFFQQWGLMNKQEPNKVSSSDDDNEEEEAPSETPHFGVPEVTRRYPNFFLLIPQYPHYRGLLHDGVDEGIKKTVYQALWCKLVDLMDKALQTNCLSNPREIKEMMEEARGLEKLGFDVRHLMARLELPSRSIFDLRLANDQLRLAKKRKREVEEQLTELDMLEAEADRLRKMLLDVEAKVSWLRKMLLDVEAKVSRLKAKVGSNEERAALMKSLRKEVEDAEKSFRAKLDMFKSLD</sequence>
<evidence type="ECO:0000256" key="3">
    <source>
        <dbReference type="SAM" id="Coils"/>
    </source>
</evidence>